<keyword evidence="4" id="KW-1185">Reference proteome</keyword>
<proteinExistence type="predicted"/>
<keyword evidence="1" id="KW-0812">Transmembrane</keyword>
<feature type="transmembrane region" description="Helical" evidence="1">
    <location>
        <begin position="37"/>
        <end position="56"/>
    </location>
</feature>
<gene>
    <name evidence="3" type="ORF">GCM10023143_31450</name>
</gene>
<dbReference type="Pfam" id="PF14358">
    <property type="entry name" value="DUF4405"/>
    <property type="match status" value="1"/>
</dbReference>
<feature type="transmembrane region" description="Helical" evidence="1">
    <location>
        <begin position="7"/>
        <end position="31"/>
    </location>
</feature>
<reference evidence="4" key="1">
    <citation type="journal article" date="2019" name="Int. J. Syst. Evol. Microbiol.">
        <title>The Global Catalogue of Microorganisms (GCM) 10K type strain sequencing project: providing services to taxonomists for standard genome sequencing and annotation.</title>
        <authorList>
            <consortium name="The Broad Institute Genomics Platform"/>
            <consortium name="The Broad Institute Genome Sequencing Center for Infectious Disease"/>
            <person name="Wu L."/>
            <person name="Ma J."/>
        </authorList>
    </citation>
    <scope>NUCLEOTIDE SEQUENCE [LARGE SCALE GENOMIC DNA]</scope>
    <source>
        <strain evidence="4">JCM 17664</strain>
    </source>
</reference>
<evidence type="ECO:0000259" key="2">
    <source>
        <dbReference type="Pfam" id="PF14358"/>
    </source>
</evidence>
<comment type="caution">
    <text evidence="3">The sequence shown here is derived from an EMBL/GenBank/DDBJ whole genome shotgun (WGS) entry which is preliminary data.</text>
</comment>
<sequence length="158" mass="18019">MKLNRNYVTPFISLVFLVVGISGLLMFFHLFDGYTEVVHEILGLLFVICAIFHIILNWKALKIHFKKSVFLPALLAVLTLAVVLIISERMYPPVDLQIMDRIVKAPVEDAFRVLNINEEQAAAKLTEKGISVENVQTFEELWKHNDANAEEVIDLLLE</sequence>
<evidence type="ECO:0000256" key="1">
    <source>
        <dbReference type="SAM" id="Phobius"/>
    </source>
</evidence>
<evidence type="ECO:0000313" key="4">
    <source>
        <dbReference type="Proteomes" id="UP001501207"/>
    </source>
</evidence>
<dbReference type="EMBL" id="BAABFN010000021">
    <property type="protein sequence ID" value="GAA4318560.1"/>
    <property type="molecule type" value="Genomic_DNA"/>
</dbReference>
<name>A0ABP8G7I2_9BACT</name>
<dbReference type="InterPro" id="IPR025517">
    <property type="entry name" value="DUF4405"/>
</dbReference>
<protein>
    <recommendedName>
        <fullName evidence="2">Flavinylation-associated cytochrome domain-containing protein</fullName>
    </recommendedName>
</protein>
<feature type="domain" description="Flavinylation-associated cytochrome" evidence="2">
    <location>
        <begin position="8"/>
        <end position="58"/>
    </location>
</feature>
<dbReference type="RefSeq" id="WP_112373090.1">
    <property type="nucleotide sequence ID" value="NZ_BAABFN010000021.1"/>
</dbReference>
<evidence type="ECO:0000313" key="3">
    <source>
        <dbReference type="EMBL" id="GAA4318560.1"/>
    </source>
</evidence>
<dbReference type="Proteomes" id="UP001501207">
    <property type="component" value="Unassembled WGS sequence"/>
</dbReference>
<keyword evidence="1" id="KW-0472">Membrane</keyword>
<accession>A0ABP8G7I2</accession>
<keyword evidence="1" id="KW-1133">Transmembrane helix</keyword>
<organism evidence="3 4">
    <name type="scientific">Compostibacter hankyongensis</name>
    <dbReference type="NCBI Taxonomy" id="1007089"/>
    <lineage>
        <taxon>Bacteria</taxon>
        <taxon>Pseudomonadati</taxon>
        <taxon>Bacteroidota</taxon>
        <taxon>Chitinophagia</taxon>
        <taxon>Chitinophagales</taxon>
        <taxon>Chitinophagaceae</taxon>
        <taxon>Compostibacter</taxon>
    </lineage>
</organism>
<feature type="transmembrane region" description="Helical" evidence="1">
    <location>
        <begin position="68"/>
        <end position="86"/>
    </location>
</feature>